<evidence type="ECO:0000259" key="4">
    <source>
        <dbReference type="PROSITE" id="PS01358"/>
    </source>
</evidence>
<dbReference type="OrthoDB" id="238521at2759"/>
<comment type="caution">
    <text evidence="5">The sequence shown here is derived from an EMBL/GenBank/DDBJ whole genome shotgun (WGS) entry which is preliminary data.</text>
</comment>
<keyword evidence="3" id="KW-0862">Zinc</keyword>
<reference evidence="6" key="1">
    <citation type="journal article" date="2021" name="Microbiol. Resour. Announc.">
        <title>LGAAP: Leishmaniinae Genome Assembly and Annotation Pipeline.</title>
        <authorList>
            <person name="Almutairi H."/>
            <person name="Urbaniak M.D."/>
            <person name="Bates M.D."/>
            <person name="Jariyapan N."/>
            <person name="Kwakye-Nuako G."/>
            <person name="Thomaz-Soccol V."/>
            <person name="Al-Salem W.S."/>
            <person name="Dillon R.J."/>
            <person name="Bates P.A."/>
            <person name="Gatherer D."/>
        </authorList>
    </citation>
    <scope>NUCLEOTIDE SEQUENCE [LARGE SCALE GENOMIC DNA]</scope>
</reference>
<evidence type="ECO:0000313" key="5">
    <source>
        <dbReference type="EMBL" id="KAG5479155.1"/>
    </source>
</evidence>
<proteinExistence type="predicted"/>
<evidence type="ECO:0000256" key="1">
    <source>
        <dbReference type="ARBA" id="ARBA00022723"/>
    </source>
</evidence>
<evidence type="ECO:0000313" key="6">
    <source>
        <dbReference type="Proteomes" id="UP000673552"/>
    </source>
</evidence>
<dbReference type="AlphaFoldDB" id="A0A836HLS9"/>
<evidence type="ECO:0000256" key="3">
    <source>
        <dbReference type="ARBA" id="ARBA00022833"/>
    </source>
</evidence>
<sequence length="918" mass="101766">MRLPDALLRSRRPLVKPRSLSQLQGRSVERVNSGGSSLCSRELTDYTRVPVNFSSSTDSMTCDDPLQVPFRALLLGYATHPALLSLSTGHALLFQAGSASADLLQQRTISNPCRGRLAEIQQRSADAIWRLVCFYQSNAQRVLDLPLRDRELLDDMRLMRLVTSVSPCAGLWVSQHMARGRALPSEVTYTLLSTPSTADILRAILVATLRTRATAVDAQHFQRCAHALLSNDNFFSERTFASMHHLLHDVLLPSLRCASARGDAFDFVAVRWTTLMNKWSRVYARSGRGFELYECLEALLQAVPAAETKLPASFYVRLLGAVLDAAAADRTQRSHMLGWQRMKTVASDALRLFGRNPDDLRAVWVLLLKGALTLPPAQEDHQRLLEAYHLCAQRGHLMAVNRPGFLQVIRRVAAAVGALPLPSVTQLVGGFCAFILEQTSVSFLWLLDGVGTVLTELWQHHGVDARGQAEQLLRAMTTVLHERHVTGIELQSNPVIARALHNFRVGGAAAYWWTCGCGEANPCSSMRCTSCLRKSASSWVCTKCHATHTAPCKAQNCSCEFPNPRLTAAVNAKVSVCDTCGLVMDAGSICARCNQQRQESERAVECACCHGIYKGNEMHCPQCFTLNPDKQLYLWHCVDCDDFNYSIWSSCRFCKAPRRAGALRMSFVPWKCGCGTLSHPCRLTCGGCGTGARHHAYTCAGCNARVSLRSLRRSSLTVDGKALSLHLCPRCRCPHPRDDLVLRSPSFSRHCMRCAHTVKPSKMSASGFFFHCDTVQRVNEHCVFCCTHCHSTELQTGYHCRQCLFPRPEVEALLCDEEASVAPLTHIWRCLHETDDGALCGQWNYSWSTHCLACGRGRPDSSSECRAKAQMWACETCGKPNRPIDVLFCPHCETGLQPVLACTTCGLPHLSYACRKHL</sequence>
<dbReference type="EMBL" id="JAFEUZ010000022">
    <property type="protein sequence ID" value="KAG5479155.1"/>
    <property type="molecule type" value="Genomic_DNA"/>
</dbReference>
<protein>
    <recommendedName>
        <fullName evidence="4">RanBP2-type domain-containing protein</fullName>
    </recommendedName>
</protein>
<name>A0A836HLS9_9TRYP</name>
<keyword evidence="6" id="KW-1185">Reference proteome</keyword>
<dbReference type="RefSeq" id="XP_067178874.1">
    <property type="nucleotide sequence ID" value="XM_067320562.1"/>
</dbReference>
<accession>A0A836HLS9</accession>
<evidence type="ECO:0000256" key="2">
    <source>
        <dbReference type="ARBA" id="ARBA00022771"/>
    </source>
</evidence>
<dbReference type="GO" id="GO:0008270">
    <property type="term" value="F:zinc ion binding"/>
    <property type="evidence" value="ECO:0007669"/>
    <property type="project" value="UniProtKB-KW"/>
</dbReference>
<keyword evidence="1" id="KW-0479">Metal-binding</keyword>
<dbReference type="InterPro" id="IPR001876">
    <property type="entry name" value="Znf_RanBP2"/>
</dbReference>
<keyword evidence="2" id="KW-0863">Zinc-finger</keyword>
<dbReference type="KEGG" id="lmat:92513074"/>
<reference evidence="6" key="2">
    <citation type="journal article" date="2021" name="Sci. Data">
        <title>Chromosome-scale genome sequencing, assembly and annotation of six genomes from subfamily Leishmaniinae.</title>
        <authorList>
            <person name="Almutairi H."/>
            <person name="Urbaniak M.D."/>
            <person name="Bates M.D."/>
            <person name="Jariyapan N."/>
            <person name="Kwakye-Nuako G."/>
            <person name="Thomaz Soccol V."/>
            <person name="Al-Salem W.S."/>
            <person name="Dillon R.J."/>
            <person name="Bates P.A."/>
            <person name="Gatherer D."/>
        </authorList>
    </citation>
    <scope>NUCLEOTIDE SEQUENCE [LARGE SCALE GENOMIC DNA]</scope>
</reference>
<dbReference type="Proteomes" id="UP000673552">
    <property type="component" value="Unassembled WGS sequence"/>
</dbReference>
<feature type="domain" description="RanBP2-type" evidence="4">
    <location>
        <begin position="635"/>
        <end position="654"/>
    </location>
</feature>
<gene>
    <name evidence="5" type="ORF">LSCM1_03008</name>
</gene>
<dbReference type="PROSITE" id="PS01358">
    <property type="entry name" value="ZF_RANBP2_1"/>
    <property type="match status" value="1"/>
</dbReference>
<organism evidence="5 6">
    <name type="scientific">Leishmania martiniquensis</name>
    <dbReference type="NCBI Taxonomy" id="1580590"/>
    <lineage>
        <taxon>Eukaryota</taxon>
        <taxon>Discoba</taxon>
        <taxon>Euglenozoa</taxon>
        <taxon>Kinetoplastea</taxon>
        <taxon>Metakinetoplastina</taxon>
        <taxon>Trypanosomatida</taxon>
        <taxon>Trypanosomatidae</taxon>
        <taxon>Leishmaniinae</taxon>
        <taxon>Leishmania</taxon>
    </lineage>
</organism>
<dbReference type="GeneID" id="92513074"/>